<dbReference type="InterPro" id="IPR011991">
    <property type="entry name" value="ArsR-like_HTH"/>
</dbReference>
<evidence type="ECO:0000313" key="2">
    <source>
        <dbReference type="Proteomes" id="UP000274841"/>
    </source>
</evidence>
<reference evidence="1 2" key="1">
    <citation type="submission" date="2018-08" db="EMBL/GenBank/DDBJ databases">
        <title>Microbacterium oxydans strain HG3.</title>
        <authorList>
            <person name="ORTET P."/>
        </authorList>
    </citation>
    <scope>NUCLEOTIDE SEQUENCE [LARGE SCALE GENOMIC DNA]</scope>
    <source>
        <strain evidence="1 2">HG3</strain>
    </source>
</reference>
<dbReference type="InterPro" id="IPR036390">
    <property type="entry name" value="WH_DNA-bd_sf"/>
</dbReference>
<dbReference type="Pfam" id="PF13412">
    <property type="entry name" value="HTH_24"/>
    <property type="match status" value="1"/>
</dbReference>
<evidence type="ECO:0000313" key="1">
    <source>
        <dbReference type="EMBL" id="AZS42319.1"/>
    </source>
</evidence>
<dbReference type="KEGG" id="moy:CVS54_03682"/>
<protein>
    <submittedName>
        <fullName evidence="1">DNA-binding transcriptional activator DecR</fullName>
    </submittedName>
</protein>
<keyword evidence="1" id="KW-0238">DNA-binding</keyword>
<dbReference type="AlphaFoldDB" id="A0A147E0C9"/>
<dbReference type="InterPro" id="IPR000485">
    <property type="entry name" value="AsnC-type_HTH_dom"/>
</dbReference>
<accession>A0A147E0C9</accession>
<proteinExistence type="predicted"/>
<sequence>MDALDREILSLLQDDGRMSATHLASQVGLSLSACHRRLKELEQSGAIERYRAVVAPAAVGLTFEAIVFVTIGRTDKDTIVAFEEAVVAIPAVVEAQRLFGDPDYMLRILTRDMGSYQELYDNTLGALPGVQRLTSTMVMKRLGADRAVPIP</sequence>
<dbReference type="InterPro" id="IPR011008">
    <property type="entry name" value="Dimeric_a/b-barrel"/>
</dbReference>
<dbReference type="PROSITE" id="PS50956">
    <property type="entry name" value="HTH_ASNC_2"/>
    <property type="match status" value="1"/>
</dbReference>
<dbReference type="CDD" id="cd00090">
    <property type="entry name" value="HTH_ARSR"/>
    <property type="match status" value="1"/>
</dbReference>
<dbReference type="PANTHER" id="PTHR30154">
    <property type="entry name" value="LEUCINE-RESPONSIVE REGULATORY PROTEIN"/>
    <property type="match status" value="1"/>
</dbReference>
<dbReference type="SUPFAM" id="SSF46785">
    <property type="entry name" value="Winged helix' DNA-binding domain"/>
    <property type="match status" value="1"/>
</dbReference>
<dbReference type="PANTHER" id="PTHR30154:SF34">
    <property type="entry name" value="TRANSCRIPTIONAL REGULATOR AZLB"/>
    <property type="match status" value="1"/>
</dbReference>
<dbReference type="GO" id="GO:0005829">
    <property type="term" value="C:cytosol"/>
    <property type="evidence" value="ECO:0007669"/>
    <property type="project" value="TreeGrafter"/>
</dbReference>
<dbReference type="SMART" id="SM00344">
    <property type="entry name" value="HTH_ASNC"/>
    <property type="match status" value="1"/>
</dbReference>
<dbReference type="Pfam" id="PF01037">
    <property type="entry name" value="AsnC_trans_reg"/>
    <property type="match status" value="1"/>
</dbReference>
<dbReference type="InterPro" id="IPR019887">
    <property type="entry name" value="Tscrpt_reg_AsnC/Lrp_C"/>
</dbReference>
<name>A0A147E0C9_9MICO</name>
<dbReference type="Gene3D" id="1.10.10.10">
    <property type="entry name" value="Winged helix-like DNA-binding domain superfamily/Winged helix DNA-binding domain"/>
    <property type="match status" value="1"/>
</dbReference>
<dbReference type="RefSeq" id="WP_058631946.1">
    <property type="nucleotide sequence ID" value="NZ_CP031422.1"/>
</dbReference>
<dbReference type="PROSITE" id="PS51257">
    <property type="entry name" value="PROKAR_LIPOPROTEIN"/>
    <property type="match status" value="1"/>
</dbReference>
<organism evidence="1 2">
    <name type="scientific">Microbacterium oxydans</name>
    <dbReference type="NCBI Taxonomy" id="82380"/>
    <lineage>
        <taxon>Bacteria</taxon>
        <taxon>Bacillati</taxon>
        <taxon>Actinomycetota</taxon>
        <taxon>Actinomycetes</taxon>
        <taxon>Micrococcales</taxon>
        <taxon>Microbacteriaceae</taxon>
        <taxon>Microbacterium</taxon>
    </lineage>
</organism>
<dbReference type="InterPro" id="IPR019888">
    <property type="entry name" value="Tscrpt_reg_AsnC-like"/>
</dbReference>
<dbReference type="Proteomes" id="UP000274841">
    <property type="component" value="Chromosome"/>
</dbReference>
<dbReference type="SUPFAM" id="SSF54909">
    <property type="entry name" value="Dimeric alpha+beta barrel"/>
    <property type="match status" value="1"/>
</dbReference>
<gene>
    <name evidence="1" type="primary">decR_3</name>
    <name evidence="1" type="ORF">CVS54_03682</name>
</gene>
<dbReference type="PRINTS" id="PR00033">
    <property type="entry name" value="HTHASNC"/>
</dbReference>
<dbReference type="Gene3D" id="3.30.70.920">
    <property type="match status" value="1"/>
</dbReference>
<dbReference type="GO" id="GO:0043200">
    <property type="term" value="P:response to amino acid"/>
    <property type="evidence" value="ECO:0007669"/>
    <property type="project" value="TreeGrafter"/>
</dbReference>
<dbReference type="InterPro" id="IPR036388">
    <property type="entry name" value="WH-like_DNA-bd_sf"/>
</dbReference>
<dbReference type="GO" id="GO:0043565">
    <property type="term" value="F:sequence-specific DNA binding"/>
    <property type="evidence" value="ECO:0007669"/>
    <property type="project" value="InterPro"/>
</dbReference>
<dbReference type="EMBL" id="CP031422">
    <property type="protein sequence ID" value="AZS42319.1"/>
    <property type="molecule type" value="Genomic_DNA"/>
</dbReference>